<accession>A0ABS5CKA5</accession>
<dbReference type="Proteomes" id="UP000673394">
    <property type="component" value="Unassembled WGS sequence"/>
</dbReference>
<gene>
    <name evidence="3" type="ORF">I8J30_26710</name>
</gene>
<keyword evidence="4" id="KW-1185">Reference proteome</keyword>
<sequence length="382" mass="42440">MNGGTLVIKIAGIDVGNDSVKLVIDGASEPIVVPSILSPGYERHIFQDEDSPLKALDVRVYSPKLKKNNQRYFVGLLAMEDQDISELEETDNKATSDQALIVALTALAYAGLTSQTYEPVEGQTTQAVEYIVGTGLPVRTYAGFHKTFEERLVGEHEVTFLSTPKLRGRSIRVIIKRAVVSIEGAAALFHMATHDNLTVKNEELYYGCIGICEMGALTTDFPVIKRMSIDNQFSTGEQFGLAGYLDNIIRDVEDQFGHRFPSRTKLIQRIKNRDYTIQRIGEGQADIRPIVDNYFNRAANKVLDLILKRWKKNPDIQCFYVLGGGASALREYINEEAGSVRLRFVNDSEFQNVYGYLKLAKNKTNQSIAAAATAVAATTEQE</sequence>
<organism evidence="3 4">
    <name type="scientific">Paenibacillus lignilyticus</name>
    <dbReference type="NCBI Taxonomy" id="1172615"/>
    <lineage>
        <taxon>Bacteria</taxon>
        <taxon>Bacillati</taxon>
        <taxon>Bacillota</taxon>
        <taxon>Bacilli</taxon>
        <taxon>Bacillales</taxon>
        <taxon>Paenibacillaceae</taxon>
        <taxon>Paenibacillus</taxon>
    </lineage>
</organism>
<evidence type="ECO:0000259" key="1">
    <source>
        <dbReference type="Pfam" id="PF17989"/>
    </source>
</evidence>
<dbReference type="EMBL" id="JAGKSP010000016">
    <property type="protein sequence ID" value="MBP3966300.1"/>
    <property type="molecule type" value="Genomic_DNA"/>
</dbReference>
<evidence type="ECO:0000313" key="3">
    <source>
        <dbReference type="EMBL" id="MBP3966300.1"/>
    </source>
</evidence>
<evidence type="ECO:0000259" key="2">
    <source>
        <dbReference type="Pfam" id="PF21522"/>
    </source>
</evidence>
<dbReference type="SUPFAM" id="SSF53067">
    <property type="entry name" value="Actin-like ATPase domain"/>
    <property type="match status" value="2"/>
</dbReference>
<dbReference type="Pfam" id="PF21522">
    <property type="entry name" value="MreB-like_C"/>
    <property type="match status" value="1"/>
</dbReference>
<reference evidence="3 4" key="1">
    <citation type="submission" date="2021-04" db="EMBL/GenBank/DDBJ databases">
        <title>Paenibacillus sp. DLE-14 whole genome sequence.</title>
        <authorList>
            <person name="Ham Y.J."/>
        </authorList>
    </citation>
    <scope>NUCLEOTIDE SEQUENCE [LARGE SCALE GENOMIC DNA]</scope>
    <source>
        <strain evidence="3 4">DLE-14</strain>
    </source>
</reference>
<name>A0ABS5CKA5_9BACL</name>
<dbReference type="InterPro" id="IPR040607">
    <property type="entry name" value="ALP_N"/>
</dbReference>
<feature type="domain" description="Actin homologue MreB-like C-terminal" evidence="2">
    <location>
        <begin position="214"/>
        <end position="334"/>
    </location>
</feature>
<protein>
    <submittedName>
        <fullName evidence="3">ParM/StbA family protein</fullName>
    </submittedName>
</protein>
<comment type="caution">
    <text evidence="3">The sequence shown here is derived from an EMBL/GenBank/DDBJ whole genome shotgun (WGS) entry which is preliminary data.</text>
</comment>
<feature type="domain" description="Actin-like protein N-terminal" evidence="1">
    <location>
        <begin position="12"/>
        <end position="184"/>
    </location>
</feature>
<dbReference type="InterPro" id="IPR043129">
    <property type="entry name" value="ATPase_NBD"/>
</dbReference>
<proteinExistence type="predicted"/>
<dbReference type="CDD" id="cd24023">
    <property type="entry name" value="ASKHA_NBD_ParM_Alp7A-like"/>
    <property type="match status" value="1"/>
</dbReference>
<dbReference type="Pfam" id="PF17989">
    <property type="entry name" value="ALP_N"/>
    <property type="match status" value="1"/>
</dbReference>
<dbReference type="InterPro" id="IPR049067">
    <property type="entry name" value="MreB-like_C"/>
</dbReference>
<evidence type="ECO:0000313" key="4">
    <source>
        <dbReference type="Proteomes" id="UP000673394"/>
    </source>
</evidence>
<dbReference type="Gene3D" id="3.30.420.40">
    <property type="match status" value="2"/>
</dbReference>